<comment type="caution">
    <text evidence="1">The sequence shown here is derived from an EMBL/GenBank/DDBJ whole genome shotgun (WGS) entry which is preliminary data.</text>
</comment>
<organism evidence="1 2">
    <name type="scientific">Chondromyces apiculatus DSM 436</name>
    <dbReference type="NCBI Taxonomy" id="1192034"/>
    <lineage>
        <taxon>Bacteria</taxon>
        <taxon>Pseudomonadati</taxon>
        <taxon>Myxococcota</taxon>
        <taxon>Polyangia</taxon>
        <taxon>Polyangiales</taxon>
        <taxon>Polyangiaceae</taxon>
        <taxon>Chondromyces</taxon>
    </lineage>
</organism>
<protein>
    <submittedName>
        <fullName evidence="1">Uncharacterized protein</fullName>
    </submittedName>
</protein>
<keyword evidence="2" id="KW-1185">Reference proteome</keyword>
<dbReference type="STRING" id="1192034.CAP_3501"/>
<accession>A0A017T969</accession>
<reference evidence="1 2" key="1">
    <citation type="submission" date="2013-05" db="EMBL/GenBank/DDBJ databases">
        <title>Genome assembly of Chondromyces apiculatus DSM 436.</title>
        <authorList>
            <person name="Sharma G."/>
            <person name="Khatri I."/>
            <person name="Kaur C."/>
            <person name="Mayilraj S."/>
            <person name="Subramanian S."/>
        </authorList>
    </citation>
    <scope>NUCLEOTIDE SEQUENCE [LARGE SCALE GENOMIC DNA]</scope>
    <source>
        <strain evidence="1 2">DSM 436</strain>
    </source>
</reference>
<proteinExistence type="predicted"/>
<dbReference type="EMBL" id="ASRX01000026">
    <property type="protein sequence ID" value="EYF05136.1"/>
    <property type="molecule type" value="Genomic_DNA"/>
</dbReference>
<evidence type="ECO:0000313" key="2">
    <source>
        <dbReference type="Proteomes" id="UP000019678"/>
    </source>
</evidence>
<dbReference type="Proteomes" id="UP000019678">
    <property type="component" value="Unassembled WGS sequence"/>
</dbReference>
<sequence>MVKKHVEEIIDNPYAADPEPVPLSVRAAEAALSWFEQADKQALAKDPPSPRWLKATRIPTIGIMGPGLPEGAGSIRVTDTAQRQEAWRNQPGRVQKWIASAKRDFAAGQPAAAFTFGLDLHWIDDDALRDEGLELLVMAYEKLGRHAHAETLKVHCAHRDLGSVGVFLSAGEEPSEEAGGA</sequence>
<dbReference type="AlphaFoldDB" id="A0A017T969"/>
<evidence type="ECO:0000313" key="1">
    <source>
        <dbReference type="EMBL" id="EYF05136.1"/>
    </source>
</evidence>
<name>A0A017T969_9BACT</name>
<gene>
    <name evidence="1" type="ORF">CAP_3501</name>
</gene>